<dbReference type="OrthoDB" id="5961210at2759"/>
<dbReference type="EMBL" id="JACEEZ010015154">
    <property type="protein sequence ID" value="KAG0719021.1"/>
    <property type="molecule type" value="Genomic_DNA"/>
</dbReference>
<comment type="caution">
    <text evidence="2">The sequence shown here is derived from an EMBL/GenBank/DDBJ whole genome shotgun (WGS) entry which is preliminary data.</text>
</comment>
<feature type="region of interest" description="Disordered" evidence="1">
    <location>
        <begin position="1"/>
        <end position="97"/>
    </location>
</feature>
<dbReference type="Proteomes" id="UP000770661">
    <property type="component" value="Unassembled WGS sequence"/>
</dbReference>
<accession>A0A8J4Y958</accession>
<evidence type="ECO:0000313" key="3">
    <source>
        <dbReference type="Proteomes" id="UP000770661"/>
    </source>
</evidence>
<proteinExistence type="predicted"/>
<gene>
    <name evidence="2" type="ORF">GWK47_051341</name>
</gene>
<name>A0A8J4Y958_CHIOP</name>
<reference evidence="2" key="1">
    <citation type="submission" date="2020-07" db="EMBL/GenBank/DDBJ databases">
        <title>The High-quality genome of the commercially important snow crab, Chionoecetes opilio.</title>
        <authorList>
            <person name="Jeong J.-H."/>
            <person name="Ryu S."/>
        </authorList>
    </citation>
    <scope>NUCLEOTIDE SEQUENCE</scope>
    <source>
        <strain evidence="2">MADBK_172401_WGS</strain>
        <tissue evidence="2">Digestive gland</tissue>
    </source>
</reference>
<sequence>MSLQMNQAVPGGASLSPGHEGAYGECQVPSPSQWSDPCYSPPSFHSPPHLPGELDKVKEEPFSPSPPSCTNYPSSPPAPHHVSPYGRPQHAVTKKEAYETSLNLSELLAENHILTSTHQQLQSLPHHCHTPPQYVPYSDHPLLRGCLEDNVFQKKILMPPTPTPSPSSDGLGFLDMLMDIKQEVEEEPFGVTSCASSPIPAPPADPAPPMAPLTVTACQRDILETVEQLALEHARRDVQRVSDSLNIPRDLSGSLVHLESPPCLWRGAAPSTNLPSGGINPPTSSPSFPSFTRKMTPVIGTVLR</sequence>
<feature type="region of interest" description="Disordered" evidence="1">
    <location>
        <begin position="272"/>
        <end position="292"/>
    </location>
</feature>
<feature type="compositionally biased region" description="Low complexity" evidence="1">
    <location>
        <begin position="281"/>
        <end position="292"/>
    </location>
</feature>
<dbReference type="AlphaFoldDB" id="A0A8J4Y958"/>
<organism evidence="2 3">
    <name type="scientific">Chionoecetes opilio</name>
    <name type="common">Atlantic snow crab</name>
    <name type="synonym">Cancer opilio</name>
    <dbReference type="NCBI Taxonomy" id="41210"/>
    <lineage>
        <taxon>Eukaryota</taxon>
        <taxon>Metazoa</taxon>
        <taxon>Ecdysozoa</taxon>
        <taxon>Arthropoda</taxon>
        <taxon>Crustacea</taxon>
        <taxon>Multicrustacea</taxon>
        <taxon>Malacostraca</taxon>
        <taxon>Eumalacostraca</taxon>
        <taxon>Eucarida</taxon>
        <taxon>Decapoda</taxon>
        <taxon>Pleocyemata</taxon>
        <taxon>Brachyura</taxon>
        <taxon>Eubrachyura</taxon>
        <taxon>Majoidea</taxon>
        <taxon>Majidae</taxon>
        <taxon>Chionoecetes</taxon>
    </lineage>
</organism>
<evidence type="ECO:0000313" key="2">
    <source>
        <dbReference type="EMBL" id="KAG0719021.1"/>
    </source>
</evidence>
<protein>
    <submittedName>
        <fullName evidence="2">Uncharacterized protein</fullName>
    </submittedName>
</protein>
<feature type="compositionally biased region" description="Basic and acidic residues" evidence="1">
    <location>
        <begin position="52"/>
        <end position="61"/>
    </location>
</feature>
<evidence type="ECO:0000256" key="1">
    <source>
        <dbReference type="SAM" id="MobiDB-lite"/>
    </source>
</evidence>
<keyword evidence="3" id="KW-1185">Reference proteome</keyword>